<dbReference type="PANTHER" id="PTHR23028:SF53">
    <property type="entry name" value="ACYL_TRANSF_3 DOMAIN-CONTAINING PROTEIN"/>
    <property type="match status" value="1"/>
</dbReference>
<evidence type="ECO:0000259" key="10">
    <source>
        <dbReference type="Pfam" id="PF01757"/>
    </source>
</evidence>
<dbReference type="OrthoDB" id="3404679at2"/>
<dbReference type="PANTHER" id="PTHR23028">
    <property type="entry name" value="ACETYLTRANSFERASE"/>
    <property type="match status" value="1"/>
</dbReference>
<gene>
    <name evidence="11" type="ORF">EAS64_19265</name>
</gene>
<keyword evidence="2" id="KW-1003">Cell membrane</keyword>
<feature type="transmembrane region" description="Helical" evidence="9">
    <location>
        <begin position="199"/>
        <end position="217"/>
    </location>
</feature>
<feature type="transmembrane region" description="Helical" evidence="9">
    <location>
        <begin position="237"/>
        <end position="253"/>
    </location>
</feature>
<dbReference type="InterPro" id="IPR050879">
    <property type="entry name" value="Acyltransferase_3"/>
</dbReference>
<evidence type="ECO:0000256" key="8">
    <source>
        <dbReference type="SAM" id="MobiDB-lite"/>
    </source>
</evidence>
<feature type="region of interest" description="Disordered" evidence="8">
    <location>
        <begin position="416"/>
        <end position="471"/>
    </location>
</feature>
<dbReference type="InterPro" id="IPR036514">
    <property type="entry name" value="SGNH_hydro_sf"/>
</dbReference>
<feature type="compositionally biased region" description="Low complexity" evidence="8">
    <location>
        <begin position="512"/>
        <end position="537"/>
    </location>
</feature>
<keyword evidence="3 11" id="KW-0808">Transferase</keyword>
<feature type="transmembrane region" description="Helical" evidence="9">
    <location>
        <begin position="81"/>
        <end position="98"/>
    </location>
</feature>
<comment type="subcellular location">
    <subcellularLocation>
        <location evidence="1">Cell membrane</location>
        <topology evidence="1">Multi-pass membrane protein</topology>
    </subcellularLocation>
</comment>
<evidence type="ECO:0000256" key="5">
    <source>
        <dbReference type="ARBA" id="ARBA00022989"/>
    </source>
</evidence>
<accession>A0A6P2C026</accession>
<protein>
    <submittedName>
        <fullName evidence="11">Acyltransferase</fullName>
    </submittedName>
</protein>
<evidence type="ECO:0000256" key="2">
    <source>
        <dbReference type="ARBA" id="ARBA00022475"/>
    </source>
</evidence>
<evidence type="ECO:0000256" key="7">
    <source>
        <dbReference type="ARBA" id="ARBA00023315"/>
    </source>
</evidence>
<keyword evidence="5 9" id="KW-1133">Transmembrane helix</keyword>
<comment type="caution">
    <text evidence="11">The sequence shown here is derived from an EMBL/GenBank/DDBJ whole genome shotgun (WGS) entry which is preliminary data.</text>
</comment>
<dbReference type="GO" id="GO:0005886">
    <property type="term" value="C:plasma membrane"/>
    <property type="evidence" value="ECO:0007669"/>
    <property type="project" value="UniProtKB-SubCell"/>
</dbReference>
<dbReference type="Gene3D" id="3.40.50.1110">
    <property type="entry name" value="SGNH hydrolase"/>
    <property type="match status" value="1"/>
</dbReference>
<dbReference type="AlphaFoldDB" id="A0A6P2C026"/>
<feature type="transmembrane region" description="Helical" evidence="9">
    <location>
        <begin position="12"/>
        <end position="32"/>
    </location>
</feature>
<dbReference type="Proteomes" id="UP000460272">
    <property type="component" value="Unassembled WGS sequence"/>
</dbReference>
<dbReference type="Pfam" id="PF01757">
    <property type="entry name" value="Acyl_transf_3"/>
    <property type="match status" value="1"/>
</dbReference>
<feature type="transmembrane region" description="Helical" evidence="9">
    <location>
        <begin position="344"/>
        <end position="364"/>
    </location>
</feature>
<dbReference type="GO" id="GO:0016747">
    <property type="term" value="F:acyltransferase activity, transferring groups other than amino-acyl groups"/>
    <property type="evidence" value="ECO:0007669"/>
    <property type="project" value="InterPro"/>
</dbReference>
<feature type="transmembrane region" description="Helical" evidence="9">
    <location>
        <begin position="274"/>
        <end position="292"/>
    </location>
</feature>
<evidence type="ECO:0000313" key="12">
    <source>
        <dbReference type="Proteomes" id="UP000460272"/>
    </source>
</evidence>
<feature type="region of interest" description="Disordered" evidence="8">
    <location>
        <begin position="505"/>
        <end position="550"/>
    </location>
</feature>
<keyword evidence="6 9" id="KW-0472">Membrane</keyword>
<evidence type="ECO:0000313" key="11">
    <source>
        <dbReference type="EMBL" id="TVZ04500.1"/>
    </source>
</evidence>
<keyword evidence="7 11" id="KW-0012">Acyltransferase</keyword>
<evidence type="ECO:0000256" key="1">
    <source>
        <dbReference type="ARBA" id="ARBA00004651"/>
    </source>
</evidence>
<dbReference type="GO" id="GO:0009103">
    <property type="term" value="P:lipopolysaccharide biosynthetic process"/>
    <property type="evidence" value="ECO:0007669"/>
    <property type="project" value="TreeGrafter"/>
</dbReference>
<feature type="transmembrane region" description="Helical" evidence="9">
    <location>
        <begin position="153"/>
        <end position="172"/>
    </location>
</feature>
<evidence type="ECO:0000256" key="6">
    <source>
        <dbReference type="ARBA" id="ARBA00023136"/>
    </source>
</evidence>
<feature type="domain" description="Acyltransferase 3" evidence="10">
    <location>
        <begin position="13"/>
        <end position="385"/>
    </location>
</feature>
<feature type="compositionally biased region" description="Gly residues" evidence="8">
    <location>
        <begin position="449"/>
        <end position="467"/>
    </location>
</feature>
<name>A0A6P2C026_9ACTN</name>
<evidence type="ECO:0000256" key="9">
    <source>
        <dbReference type="SAM" id="Phobius"/>
    </source>
</evidence>
<keyword evidence="4 9" id="KW-0812">Transmembrane</keyword>
<evidence type="ECO:0000256" key="4">
    <source>
        <dbReference type="ARBA" id="ARBA00022692"/>
    </source>
</evidence>
<sequence>MPQPVRDDQRYLPGLDGLRAIAVAAVVAYHLGYGWAQGGLLGVGVFFTLSGYLITDILVGQWASRGRIKLGDFWLRRARRLLPALFVMLAVVTVWVTLSARTFLPGFRGNVVASVFYVSNWWFIGQHASYYARFAPPTPLDHLWSLAVEEQFYLVWPWVVLLLVFAFGYRALKKRRALPDQPGGLAGPQASYLSRGARWWMAGATLALGAVSAVLMARLFHPGYDPTRIYEGTDTRAFGLLIGAALAMVYPTRGIAAGDGRTAAGRSVPAAARWALDFAGLAGLAVIVLLVWRTNQYSDFMFRGGLELLSVATAAVVAAAVTPGSLIGRALGIGPLRWTGVRSYGIYLWHFPLIVLTVAVGAAANPASPLRALAVVAGTVAVSAASWTLIEEPIRTGFRKHLTAPAGAGKHIAKHTVKGGTVNDGPVSDGPANVGPVNDGSADDRAVGEGAGPAGGAGSGRGAGSGGRGRRTWRAWLPETPQAIAGVCLLAAAVLAAGVSASTRLAANSTPSGGRVSTTAAGGTAGGDTQAGSAASAQLSNTGAASGQGKQPAAAVPVTSAGVDPVAAGGSAAIVPALPTPPPRTSCTQVVHIGDSTSDGLVSADYEPNPANRIMARYADVGIRHSIMKVVGATSIVEALPGTPNAYQMASELLKTGYHGCWVLALGTNDTADVYVGSNIGRVQRIQKMMKLIGNQPVMWVEVSSLLSSGPYAEANMRLWNDALKKELPQHPNMRIYDWPAVAQKAWFINDGIHYTSLGYAHRATAIADALAYAFPAN</sequence>
<dbReference type="InterPro" id="IPR002656">
    <property type="entry name" value="Acyl_transf_3_dom"/>
</dbReference>
<feature type="transmembrane region" description="Helical" evidence="9">
    <location>
        <begin position="312"/>
        <end position="332"/>
    </location>
</feature>
<organism evidence="11 12">
    <name type="scientific">Trebonia kvetii</name>
    <dbReference type="NCBI Taxonomy" id="2480626"/>
    <lineage>
        <taxon>Bacteria</taxon>
        <taxon>Bacillati</taxon>
        <taxon>Actinomycetota</taxon>
        <taxon>Actinomycetes</taxon>
        <taxon>Streptosporangiales</taxon>
        <taxon>Treboniaceae</taxon>
        <taxon>Trebonia</taxon>
    </lineage>
</organism>
<reference evidence="11 12" key="1">
    <citation type="submission" date="2018-11" db="EMBL/GenBank/DDBJ databases">
        <title>Trebonia kvetii gen.nov., sp.nov., a novel acidophilic actinobacterium, and proposal of the new actinobacterial family Treboniaceae fam. nov.</title>
        <authorList>
            <person name="Rapoport D."/>
            <person name="Sagova-Mareckova M."/>
            <person name="Sedlacek I."/>
            <person name="Provaznik J."/>
            <person name="Kralova S."/>
            <person name="Pavlinic D."/>
            <person name="Benes V."/>
            <person name="Kopecky J."/>
        </authorList>
    </citation>
    <scope>NUCLEOTIDE SEQUENCE [LARGE SCALE GENOMIC DNA]</scope>
    <source>
        <strain evidence="11 12">15Tr583</strain>
    </source>
</reference>
<dbReference type="EMBL" id="RPFW01000003">
    <property type="protein sequence ID" value="TVZ04500.1"/>
    <property type="molecule type" value="Genomic_DNA"/>
</dbReference>
<evidence type="ECO:0000256" key="3">
    <source>
        <dbReference type="ARBA" id="ARBA00022679"/>
    </source>
</evidence>
<proteinExistence type="predicted"/>
<dbReference type="SUPFAM" id="SSF52266">
    <property type="entry name" value="SGNH hydrolase"/>
    <property type="match status" value="1"/>
</dbReference>
<feature type="compositionally biased region" description="Polar residues" evidence="8">
    <location>
        <begin position="538"/>
        <end position="549"/>
    </location>
</feature>
<feature type="transmembrane region" description="Helical" evidence="9">
    <location>
        <begin position="38"/>
        <end position="60"/>
    </location>
</feature>
<keyword evidence="12" id="KW-1185">Reference proteome</keyword>